<keyword evidence="3" id="KW-0285">Flavoprotein</keyword>
<dbReference type="AlphaFoldDB" id="A0AAE3NCA5"/>
<dbReference type="SUPFAM" id="SSF47203">
    <property type="entry name" value="Acyl-CoA dehydrogenase C-terminal domain-like"/>
    <property type="match status" value="1"/>
</dbReference>
<organism evidence="8 9">
    <name type="scientific">Xenophilus arseniciresistens</name>
    <dbReference type="NCBI Taxonomy" id="1283306"/>
    <lineage>
        <taxon>Bacteria</taxon>
        <taxon>Pseudomonadati</taxon>
        <taxon>Pseudomonadota</taxon>
        <taxon>Betaproteobacteria</taxon>
        <taxon>Burkholderiales</taxon>
        <taxon>Comamonadaceae</taxon>
        <taxon>Xenophilus</taxon>
    </lineage>
</organism>
<dbReference type="SUPFAM" id="SSF56645">
    <property type="entry name" value="Acyl-CoA dehydrogenase NM domain-like"/>
    <property type="match status" value="1"/>
</dbReference>
<dbReference type="InterPro" id="IPR046373">
    <property type="entry name" value="Acyl-CoA_Oxase/DH_mid-dom_sf"/>
</dbReference>
<dbReference type="GO" id="GO:0050660">
    <property type="term" value="F:flavin adenine dinucleotide binding"/>
    <property type="evidence" value="ECO:0007669"/>
    <property type="project" value="InterPro"/>
</dbReference>
<evidence type="ECO:0000313" key="8">
    <source>
        <dbReference type="EMBL" id="MDA7416939.1"/>
    </source>
</evidence>
<dbReference type="Gene3D" id="1.10.540.10">
    <property type="entry name" value="Acyl-CoA dehydrogenase/oxidase, N-terminal domain"/>
    <property type="match status" value="1"/>
</dbReference>
<evidence type="ECO:0000313" key="9">
    <source>
        <dbReference type="Proteomes" id="UP001212602"/>
    </source>
</evidence>
<dbReference type="Pfam" id="PF02771">
    <property type="entry name" value="Acyl-CoA_dh_N"/>
    <property type="match status" value="1"/>
</dbReference>
<dbReference type="PANTHER" id="PTHR43884">
    <property type="entry name" value="ACYL-COA DEHYDROGENASE"/>
    <property type="match status" value="1"/>
</dbReference>
<comment type="similarity">
    <text evidence="2">Belongs to the acyl-CoA dehydrogenase family.</text>
</comment>
<feature type="domain" description="Acyl-CoA dehydrogenase/oxidase C-terminal" evidence="6">
    <location>
        <begin position="223"/>
        <end position="360"/>
    </location>
</feature>
<comment type="caution">
    <text evidence="8">The sequence shown here is derived from an EMBL/GenBank/DDBJ whole genome shotgun (WGS) entry which is preliminary data.</text>
</comment>
<reference evidence="8" key="1">
    <citation type="submission" date="2023-01" db="EMBL/GenBank/DDBJ databases">
        <title>Xenophilus mangrovi sp. nov., isolated from soil of Mangrove nature reserve.</title>
        <authorList>
            <person name="Xu S."/>
            <person name="Liu Z."/>
            <person name="Xu Y."/>
        </authorList>
    </citation>
    <scope>NUCLEOTIDE SEQUENCE</scope>
    <source>
        <strain evidence="8">YW8</strain>
    </source>
</reference>
<gene>
    <name evidence="8" type="ORF">PGB34_11235</name>
</gene>
<dbReference type="InterPro" id="IPR037069">
    <property type="entry name" value="AcylCoA_DH/ox_N_sf"/>
</dbReference>
<evidence type="ECO:0000256" key="1">
    <source>
        <dbReference type="ARBA" id="ARBA00001974"/>
    </source>
</evidence>
<dbReference type="RefSeq" id="WP_271428160.1">
    <property type="nucleotide sequence ID" value="NZ_JAQIPB010000003.1"/>
</dbReference>
<evidence type="ECO:0000259" key="6">
    <source>
        <dbReference type="Pfam" id="PF00441"/>
    </source>
</evidence>
<dbReference type="Pfam" id="PF00441">
    <property type="entry name" value="Acyl-CoA_dh_1"/>
    <property type="match status" value="1"/>
</dbReference>
<name>A0AAE3NCA5_9BURK</name>
<dbReference type="Gene3D" id="2.40.110.10">
    <property type="entry name" value="Butyryl-CoA Dehydrogenase, subunit A, domain 2"/>
    <property type="match status" value="1"/>
</dbReference>
<evidence type="ECO:0000256" key="2">
    <source>
        <dbReference type="ARBA" id="ARBA00009347"/>
    </source>
</evidence>
<dbReference type="InterPro" id="IPR036250">
    <property type="entry name" value="AcylCo_DH-like_C"/>
</dbReference>
<dbReference type="Proteomes" id="UP001212602">
    <property type="component" value="Unassembled WGS sequence"/>
</dbReference>
<comment type="cofactor">
    <cofactor evidence="1">
        <name>FAD</name>
        <dbReference type="ChEBI" id="CHEBI:57692"/>
    </cofactor>
</comment>
<keyword evidence="9" id="KW-1185">Reference proteome</keyword>
<evidence type="ECO:0000256" key="5">
    <source>
        <dbReference type="ARBA" id="ARBA00023002"/>
    </source>
</evidence>
<protein>
    <submittedName>
        <fullName evidence="8">Acyl-CoA/acyl-ACP dehydrogenase</fullName>
    </submittedName>
</protein>
<feature type="domain" description="Acyl-CoA dehydrogenase/oxidase N-terminal" evidence="7">
    <location>
        <begin position="6"/>
        <end position="116"/>
    </location>
</feature>
<dbReference type="GO" id="GO:0003995">
    <property type="term" value="F:acyl-CoA dehydrogenase activity"/>
    <property type="evidence" value="ECO:0007669"/>
    <property type="project" value="TreeGrafter"/>
</dbReference>
<dbReference type="EMBL" id="JAQIPB010000003">
    <property type="protein sequence ID" value="MDA7416939.1"/>
    <property type="molecule type" value="Genomic_DNA"/>
</dbReference>
<evidence type="ECO:0000256" key="3">
    <source>
        <dbReference type="ARBA" id="ARBA00022630"/>
    </source>
</evidence>
<dbReference type="PANTHER" id="PTHR43884:SF20">
    <property type="entry name" value="ACYL-COA DEHYDROGENASE FADE28"/>
    <property type="match status" value="1"/>
</dbReference>
<proteinExistence type="inferred from homology"/>
<accession>A0AAE3NCA5</accession>
<dbReference type="InterPro" id="IPR013786">
    <property type="entry name" value="AcylCoA_DH/ox_N"/>
</dbReference>
<dbReference type="InterPro" id="IPR009075">
    <property type="entry name" value="AcylCo_DH/oxidase_C"/>
</dbReference>
<dbReference type="CDD" id="cd00567">
    <property type="entry name" value="ACAD"/>
    <property type="match status" value="1"/>
</dbReference>
<keyword evidence="5" id="KW-0560">Oxidoreductase</keyword>
<dbReference type="InterPro" id="IPR009100">
    <property type="entry name" value="AcylCoA_DH/oxidase_NM_dom_sf"/>
</dbReference>
<dbReference type="Gene3D" id="1.20.140.10">
    <property type="entry name" value="Butyryl-CoA Dehydrogenase, subunit A, domain 3"/>
    <property type="match status" value="1"/>
</dbReference>
<evidence type="ECO:0000259" key="7">
    <source>
        <dbReference type="Pfam" id="PF02771"/>
    </source>
</evidence>
<keyword evidence="4" id="KW-0274">FAD</keyword>
<sequence>MQTALNEEQQLIQASALDWLRERYDLRQREAGLHRDGGNAQAWQAFADMGWLGLPLPQDCGGLEAGLLECGLLAQALGRHLVVEPWLGCVMQAARLLARAGDAAQHARWLPGVVDGSHRLALAHRERGEQRQTRLLADGDGGWRLHGAKLAVAGAAGAVRWIVPAVDAQGATRLCLVDPQASGVHCDAYDSTDGGRAADLRFEGVAVAAADLLDAAEAGATLQRSLAEAQLMALWQGTGTMQAALAQTVAHVQQRRQFGQPLAQFQSVQHRLAEMAVQCAEAQAACELATLRLAADGGSADAAWCAAHMAGSKVLRAAREVAQGTVQLHGAMGVCEELAIAPGFRTLLALEAELGGTAAQGTALGRLLLADGGFATSATLGHPEETLA</sequence>
<evidence type="ECO:0000256" key="4">
    <source>
        <dbReference type="ARBA" id="ARBA00022827"/>
    </source>
</evidence>